<feature type="chain" id="PRO_5021852978" evidence="1">
    <location>
        <begin position="27"/>
        <end position="642"/>
    </location>
</feature>
<dbReference type="Proteomes" id="UP000317716">
    <property type="component" value="Unassembled WGS sequence"/>
</dbReference>
<dbReference type="EMBL" id="VBOS01000008">
    <property type="protein sequence ID" value="TMQ60842.1"/>
    <property type="molecule type" value="Genomic_DNA"/>
</dbReference>
<sequence>MSRARLAGTGAALLAALVICPPPAHALRVVTWNMFAYPDYNLAARQPYFRTVMANIGADVLVVQELNSDAGRDSFLTNVLNVVEPGQWASSAFFTLQSIPSVEGGAVFYNGPRDVLLTRVTPVGYTNINATFRVYSMHLKAGGPATVDSTTRRLECTDIRNTLNLAPANTNFLIGGDTNFYGAYEGGYIRLTESQADNDGRGVDPLNMPGDWHVIPGYAPYYSQCPCNTSCGSFSGGGLDDRFDLFLSSTVMQNGEGVDVVPGGYFAYGNDGNHFNTDVDGGGFNTAVGLTIATALKNASDHLPVVCTVQVASKIAAASQLDFGSVIVGATANQTLGVTDSAIPPADDLDYSFTAPAGFTVPAGSFSTLAGATTNHSIGLGTGSTGVKTGTLAISTDAPDSLTKNVLLSGRVLAHAVASLDSSAIVVEDSLDFGNLETGGFRDSAVAVHDRGYGALQARLSVDGAVIAGGGGRFSIAGGFSPALVAGTGRRYTLHFDDTGAVKDTTYEATLTFTNSDEPLPGATAAASLVVHLVARPKLGSNVGVTPTPPSALRFYPPRPNPLSRETRFAFDLPQSAPVSLEVYDVHGRLITRVVSGEQTAGHHEARWDAAGPRGVRLPAGLYIARLVTPGLVESRRLVLLP</sequence>
<protein>
    <submittedName>
        <fullName evidence="3">Choice-of-anchor D domain-containing protein</fullName>
    </submittedName>
</protein>
<dbReference type="Gene3D" id="2.60.40.10">
    <property type="entry name" value="Immunoglobulins"/>
    <property type="match status" value="1"/>
</dbReference>
<comment type="caution">
    <text evidence="3">The sequence shown here is derived from an EMBL/GenBank/DDBJ whole genome shotgun (WGS) entry which is preliminary data.</text>
</comment>
<dbReference type="InterPro" id="IPR036691">
    <property type="entry name" value="Endo/exonu/phosph_ase_sf"/>
</dbReference>
<dbReference type="Pfam" id="PF13860">
    <property type="entry name" value="FlgD_ig"/>
    <property type="match status" value="1"/>
</dbReference>
<dbReference type="SUPFAM" id="SSF56219">
    <property type="entry name" value="DNase I-like"/>
    <property type="match status" value="1"/>
</dbReference>
<keyword evidence="1" id="KW-0732">Signal</keyword>
<proteinExistence type="predicted"/>
<reference evidence="3 4" key="1">
    <citation type="journal article" date="2019" name="Nat. Microbiol.">
        <title>Mediterranean grassland soil C-N compound turnover is dependent on rainfall and depth, and is mediated by genomically divergent microorganisms.</title>
        <authorList>
            <person name="Diamond S."/>
            <person name="Andeer P.F."/>
            <person name="Li Z."/>
            <person name="Crits-Christoph A."/>
            <person name="Burstein D."/>
            <person name="Anantharaman K."/>
            <person name="Lane K.R."/>
            <person name="Thomas B.C."/>
            <person name="Pan C."/>
            <person name="Northen T.R."/>
            <person name="Banfield J.F."/>
        </authorList>
    </citation>
    <scope>NUCLEOTIDE SEQUENCE [LARGE SCALE GENOMIC DNA]</scope>
    <source>
        <strain evidence="3">WS_2</strain>
    </source>
</reference>
<dbReference type="InterPro" id="IPR025965">
    <property type="entry name" value="FlgD/Vpr_Ig-like"/>
</dbReference>
<organism evidence="3 4">
    <name type="scientific">Eiseniibacteriota bacterium</name>
    <dbReference type="NCBI Taxonomy" id="2212470"/>
    <lineage>
        <taxon>Bacteria</taxon>
        <taxon>Candidatus Eiseniibacteriota</taxon>
    </lineage>
</organism>
<accession>A0A538TB22</accession>
<dbReference type="AlphaFoldDB" id="A0A538TB22"/>
<evidence type="ECO:0000313" key="3">
    <source>
        <dbReference type="EMBL" id="TMQ60842.1"/>
    </source>
</evidence>
<evidence type="ECO:0000256" key="1">
    <source>
        <dbReference type="SAM" id="SignalP"/>
    </source>
</evidence>
<name>A0A538TB22_UNCEI</name>
<dbReference type="NCBIfam" id="TIGR04183">
    <property type="entry name" value="Por_Secre_tail"/>
    <property type="match status" value="1"/>
</dbReference>
<feature type="signal peptide" evidence="1">
    <location>
        <begin position="1"/>
        <end position="26"/>
    </location>
</feature>
<gene>
    <name evidence="3" type="ORF">E6K72_00225</name>
</gene>
<dbReference type="Gene3D" id="2.60.40.4070">
    <property type="match status" value="1"/>
</dbReference>
<feature type="domain" description="FlgD/Vpr Ig-like" evidence="2">
    <location>
        <begin position="566"/>
        <end position="623"/>
    </location>
</feature>
<dbReference type="InterPro" id="IPR013783">
    <property type="entry name" value="Ig-like_fold"/>
</dbReference>
<dbReference type="Gene3D" id="3.60.10.10">
    <property type="entry name" value="Endonuclease/exonuclease/phosphatase"/>
    <property type="match status" value="1"/>
</dbReference>
<evidence type="ECO:0000313" key="4">
    <source>
        <dbReference type="Proteomes" id="UP000317716"/>
    </source>
</evidence>
<dbReference type="NCBIfam" id="NF012200">
    <property type="entry name" value="choice_anch_D"/>
    <property type="match status" value="1"/>
</dbReference>
<evidence type="ECO:0000259" key="2">
    <source>
        <dbReference type="Pfam" id="PF13860"/>
    </source>
</evidence>
<dbReference type="InterPro" id="IPR026444">
    <property type="entry name" value="Secre_tail"/>
</dbReference>